<keyword evidence="3" id="KW-0805">Transcription regulation</keyword>
<evidence type="ECO:0000256" key="4">
    <source>
        <dbReference type="ARBA" id="ARBA00023125"/>
    </source>
</evidence>
<protein>
    <recommendedName>
        <fullName evidence="8">Auxin response factor domain-containing protein</fullName>
    </recommendedName>
</protein>
<dbReference type="InterPro" id="IPR010525">
    <property type="entry name" value="ARF_dom"/>
</dbReference>
<reference evidence="9" key="1">
    <citation type="submission" date="2023-10" db="EMBL/GenBank/DDBJ databases">
        <title>Chromosome-level genome of the transformable northern wattle, Acacia crassicarpa.</title>
        <authorList>
            <person name="Massaro I."/>
            <person name="Sinha N.R."/>
            <person name="Poethig S."/>
            <person name="Leichty A.R."/>
        </authorList>
    </citation>
    <scope>NUCLEOTIDE SEQUENCE</scope>
    <source>
        <strain evidence="9">Acra3RX</strain>
        <tissue evidence="9">Leaf</tissue>
    </source>
</reference>
<comment type="caution">
    <text evidence="9">The sequence shown here is derived from an EMBL/GenBank/DDBJ whole genome shotgun (WGS) entry which is preliminary data.</text>
</comment>
<sequence length="310" mass="35549">MYLIGLREYNQNEQLWNLCERLVADIPREGERAFYFIQGHLEQLGCSRKQEFHPGSAHFNLPSQILCRVINIQILVEPSTNEIYFRITLLPDIDTDRTVPDPTPPKIRKHEMYSFWKILMASITSAHGVSDRQRSPIPSSVIPSQSHIGVLATVSHAVMSGTMFVVYQKQRASQFVIRLNKYLEAMDNDIYVGMRFKMGFQREDSLDEISCFGTFVDVGDFSPEWPGSKWRSLQVQWDEPATTPRPENISPWEIEPIATFNSKSFKPYHNLSSGSTSNSPTSIFLSKPETEKASTLALRSFCNWFCCCFK</sequence>
<comment type="subcellular location">
    <subcellularLocation>
        <location evidence="1">Nucleus</location>
    </subcellularLocation>
</comment>
<dbReference type="GO" id="GO:0005634">
    <property type="term" value="C:nucleus"/>
    <property type="evidence" value="ECO:0007669"/>
    <property type="project" value="UniProtKB-SubCell"/>
</dbReference>
<name>A0AAE1MLG3_9FABA</name>
<dbReference type="Pfam" id="PF06507">
    <property type="entry name" value="ARF_AD"/>
    <property type="match status" value="1"/>
</dbReference>
<evidence type="ECO:0000259" key="8">
    <source>
        <dbReference type="Pfam" id="PF06507"/>
    </source>
</evidence>
<comment type="similarity">
    <text evidence="2">Belongs to the ARF family.</text>
</comment>
<evidence type="ECO:0000256" key="5">
    <source>
        <dbReference type="ARBA" id="ARBA00023163"/>
    </source>
</evidence>
<dbReference type="EMBL" id="JAWXYG010000006">
    <property type="protein sequence ID" value="KAK4269769.1"/>
    <property type="molecule type" value="Genomic_DNA"/>
</dbReference>
<keyword evidence="5" id="KW-0804">Transcription</keyword>
<keyword evidence="7" id="KW-0927">Auxin signaling pathway</keyword>
<evidence type="ECO:0000256" key="6">
    <source>
        <dbReference type="ARBA" id="ARBA00023242"/>
    </source>
</evidence>
<dbReference type="GO" id="GO:0003677">
    <property type="term" value="F:DNA binding"/>
    <property type="evidence" value="ECO:0007669"/>
    <property type="project" value="UniProtKB-KW"/>
</dbReference>
<evidence type="ECO:0000313" key="10">
    <source>
        <dbReference type="Proteomes" id="UP001293593"/>
    </source>
</evidence>
<dbReference type="Gene3D" id="2.30.30.1040">
    <property type="match status" value="1"/>
</dbReference>
<dbReference type="PANTHER" id="PTHR31384">
    <property type="entry name" value="AUXIN RESPONSE FACTOR 4-RELATED"/>
    <property type="match status" value="1"/>
</dbReference>
<keyword evidence="10" id="KW-1185">Reference proteome</keyword>
<dbReference type="Proteomes" id="UP001293593">
    <property type="component" value="Unassembled WGS sequence"/>
</dbReference>
<evidence type="ECO:0000256" key="2">
    <source>
        <dbReference type="ARBA" id="ARBA00007853"/>
    </source>
</evidence>
<keyword evidence="4" id="KW-0238">DNA-binding</keyword>
<dbReference type="FunFam" id="2.30.30.1040:FF:000001">
    <property type="entry name" value="Auxin response factor"/>
    <property type="match status" value="1"/>
</dbReference>
<proteinExistence type="inferred from homology"/>
<evidence type="ECO:0000256" key="7">
    <source>
        <dbReference type="ARBA" id="ARBA00023294"/>
    </source>
</evidence>
<keyword evidence="6" id="KW-0539">Nucleus</keyword>
<dbReference type="InterPro" id="IPR044835">
    <property type="entry name" value="ARF_plant"/>
</dbReference>
<feature type="domain" description="Auxin response factor" evidence="8">
    <location>
        <begin position="175"/>
        <end position="257"/>
    </location>
</feature>
<dbReference type="PANTHER" id="PTHR31384:SF8">
    <property type="entry name" value="AUXIN RESPONSE FACTOR 11"/>
    <property type="match status" value="1"/>
</dbReference>
<evidence type="ECO:0000313" key="9">
    <source>
        <dbReference type="EMBL" id="KAK4269769.1"/>
    </source>
</evidence>
<accession>A0AAE1MLG3</accession>
<gene>
    <name evidence="9" type="ORF">QN277_022882</name>
</gene>
<evidence type="ECO:0000256" key="1">
    <source>
        <dbReference type="ARBA" id="ARBA00004123"/>
    </source>
</evidence>
<dbReference type="AlphaFoldDB" id="A0AAE1MLG3"/>
<organism evidence="9 10">
    <name type="scientific">Acacia crassicarpa</name>
    <name type="common">northern wattle</name>
    <dbReference type="NCBI Taxonomy" id="499986"/>
    <lineage>
        <taxon>Eukaryota</taxon>
        <taxon>Viridiplantae</taxon>
        <taxon>Streptophyta</taxon>
        <taxon>Embryophyta</taxon>
        <taxon>Tracheophyta</taxon>
        <taxon>Spermatophyta</taxon>
        <taxon>Magnoliopsida</taxon>
        <taxon>eudicotyledons</taxon>
        <taxon>Gunneridae</taxon>
        <taxon>Pentapetalae</taxon>
        <taxon>rosids</taxon>
        <taxon>fabids</taxon>
        <taxon>Fabales</taxon>
        <taxon>Fabaceae</taxon>
        <taxon>Caesalpinioideae</taxon>
        <taxon>mimosoid clade</taxon>
        <taxon>Acacieae</taxon>
        <taxon>Acacia</taxon>
    </lineage>
</organism>
<dbReference type="GO" id="GO:0006355">
    <property type="term" value="P:regulation of DNA-templated transcription"/>
    <property type="evidence" value="ECO:0007669"/>
    <property type="project" value="InterPro"/>
</dbReference>
<dbReference type="GO" id="GO:0009734">
    <property type="term" value="P:auxin-activated signaling pathway"/>
    <property type="evidence" value="ECO:0007669"/>
    <property type="project" value="UniProtKB-KW"/>
</dbReference>
<evidence type="ECO:0000256" key="3">
    <source>
        <dbReference type="ARBA" id="ARBA00023015"/>
    </source>
</evidence>